<protein>
    <submittedName>
        <fullName evidence="3 4">F-box protein At5g55150</fullName>
    </submittedName>
</protein>
<accession>A0ABM4UJH1</accession>
<dbReference type="RefSeq" id="XP_071907418.1">
    <property type="nucleotide sequence ID" value="XM_072051317.1"/>
</dbReference>
<dbReference type="Pfam" id="PF03478">
    <property type="entry name" value="Beta-prop_KIB1-4"/>
    <property type="match status" value="1"/>
</dbReference>
<dbReference type="PANTHER" id="PTHR44259">
    <property type="entry name" value="OS07G0183000 PROTEIN-RELATED"/>
    <property type="match status" value="1"/>
</dbReference>
<sequence>MADWANLMPELLAQVAQRLAGHDFIVFRAVCKPWQFASLTLKEKPPLPPWLVLAEEEKVGLDDIFYCASCKTWQSASCTLKQKPLVPAWLLHAEDEAKGKVETDDIFFCLDCEIYQSVSRYASKEESPPLPPWFVLVEDEDGLKDAPKIRRFFNLSTLKAYEFELPEASGRNCVGASYGCIFTLGHDLQISLVHPFTRKQISLPSMLAFSDHYAYHHEYRPQERFRMFVEKVALSSNPWLDEKTGLHDDHTHQDRCVIAAIYGEVRILAFARLGDEVWTNIRVPSKAYQDIIFHQDKLYAVDCHGSVVACDIDDDKRGGDGPRAKIIAPIPYEPPDYTQKYLVESSGDLLLVSRTRGGEETEDGEVLNYYTIGFSVLKLEDRLGCHDHLEENIDDNEYPYKWTEVSGLGDRALFLGRNPSASLPAYKYNGSLKPNCIYFTDDDPDNFWGDRDGGGLDMGIFNLENGTIEPHFPGKSIHPEFPPFWLMM</sequence>
<dbReference type="Proteomes" id="UP001652660">
    <property type="component" value="Chromosome 5c"/>
</dbReference>
<dbReference type="InterPro" id="IPR005174">
    <property type="entry name" value="KIB1-4_b-propeller"/>
</dbReference>
<dbReference type="PANTHER" id="PTHR44259:SF114">
    <property type="entry name" value="OS06G0707300 PROTEIN"/>
    <property type="match status" value="1"/>
</dbReference>
<name>A0ABM4UJH1_COFAR</name>
<organism evidence="2 3">
    <name type="scientific">Coffea arabica</name>
    <name type="common">Arabian coffee</name>
    <dbReference type="NCBI Taxonomy" id="13443"/>
    <lineage>
        <taxon>Eukaryota</taxon>
        <taxon>Viridiplantae</taxon>
        <taxon>Streptophyta</taxon>
        <taxon>Embryophyta</taxon>
        <taxon>Tracheophyta</taxon>
        <taxon>Spermatophyta</taxon>
        <taxon>Magnoliopsida</taxon>
        <taxon>eudicotyledons</taxon>
        <taxon>Gunneridae</taxon>
        <taxon>Pentapetalae</taxon>
        <taxon>asterids</taxon>
        <taxon>lamiids</taxon>
        <taxon>Gentianales</taxon>
        <taxon>Rubiaceae</taxon>
        <taxon>Ixoroideae</taxon>
        <taxon>Gardenieae complex</taxon>
        <taxon>Bertiereae - Coffeeae clade</taxon>
        <taxon>Coffeeae</taxon>
        <taxon>Coffea</taxon>
    </lineage>
</organism>
<evidence type="ECO:0000313" key="2">
    <source>
        <dbReference type="Proteomes" id="UP001652660"/>
    </source>
</evidence>
<proteinExistence type="predicted"/>
<keyword evidence="2" id="KW-1185">Reference proteome</keyword>
<reference evidence="3 4" key="1">
    <citation type="submission" date="2025-05" db="UniProtKB">
        <authorList>
            <consortium name="RefSeq"/>
        </authorList>
    </citation>
    <scope>IDENTIFICATION</scope>
    <source>
        <tissue evidence="3 4">Leaves</tissue>
    </source>
</reference>
<evidence type="ECO:0000259" key="1">
    <source>
        <dbReference type="Pfam" id="PF03478"/>
    </source>
</evidence>
<dbReference type="InterPro" id="IPR050942">
    <property type="entry name" value="F-box_BR-signaling"/>
</dbReference>
<feature type="domain" description="KIB1-4 beta-propeller" evidence="1">
    <location>
        <begin position="152"/>
        <end position="462"/>
    </location>
</feature>
<gene>
    <name evidence="3 4" type="primary">LOC140007842</name>
</gene>
<evidence type="ECO:0000313" key="4">
    <source>
        <dbReference type="RefSeq" id="XP_071907419.1"/>
    </source>
</evidence>
<dbReference type="GeneID" id="140007842"/>
<dbReference type="RefSeq" id="XP_071907419.1">
    <property type="nucleotide sequence ID" value="XM_072051318.1"/>
</dbReference>
<evidence type="ECO:0000313" key="3">
    <source>
        <dbReference type="RefSeq" id="XP_071907418.1"/>
    </source>
</evidence>